<evidence type="ECO:0000256" key="1">
    <source>
        <dbReference type="SAM" id="Phobius"/>
    </source>
</evidence>
<name>A0A2P2NP85_RHIMU</name>
<organism evidence="2">
    <name type="scientific">Rhizophora mucronata</name>
    <name type="common">Asiatic mangrove</name>
    <dbReference type="NCBI Taxonomy" id="61149"/>
    <lineage>
        <taxon>Eukaryota</taxon>
        <taxon>Viridiplantae</taxon>
        <taxon>Streptophyta</taxon>
        <taxon>Embryophyta</taxon>
        <taxon>Tracheophyta</taxon>
        <taxon>Spermatophyta</taxon>
        <taxon>Magnoliopsida</taxon>
        <taxon>eudicotyledons</taxon>
        <taxon>Gunneridae</taxon>
        <taxon>Pentapetalae</taxon>
        <taxon>rosids</taxon>
        <taxon>fabids</taxon>
        <taxon>Malpighiales</taxon>
        <taxon>Rhizophoraceae</taxon>
        <taxon>Rhizophora</taxon>
    </lineage>
</organism>
<accession>A0A2P2NP85</accession>
<protein>
    <submittedName>
        <fullName evidence="2">Uncharacterized protein</fullName>
    </submittedName>
</protein>
<keyword evidence="1" id="KW-0812">Transmembrane</keyword>
<keyword evidence="1" id="KW-0472">Membrane</keyword>
<keyword evidence="1" id="KW-1133">Transmembrane helix</keyword>
<sequence length="63" mass="7621">MCESVNGCMLYSQWDNDFYLITYYLIFYCLFLPHIILKLYYCVAISHWCLGLEIITLIKDHFL</sequence>
<feature type="transmembrane region" description="Helical" evidence="1">
    <location>
        <begin position="20"/>
        <end position="41"/>
    </location>
</feature>
<dbReference type="AlphaFoldDB" id="A0A2P2NP85"/>
<evidence type="ECO:0000313" key="2">
    <source>
        <dbReference type="EMBL" id="MBX44293.1"/>
    </source>
</evidence>
<dbReference type="EMBL" id="GGEC01063809">
    <property type="protein sequence ID" value="MBX44293.1"/>
    <property type="molecule type" value="Transcribed_RNA"/>
</dbReference>
<reference evidence="2" key="1">
    <citation type="submission" date="2018-02" db="EMBL/GenBank/DDBJ databases">
        <title>Rhizophora mucronata_Transcriptome.</title>
        <authorList>
            <person name="Meera S.P."/>
            <person name="Sreeshan A."/>
            <person name="Augustine A."/>
        </authorList>
    </citation>
    <scope>NUCLEOTIDE SEQUENCE</scope>
    <source>
        <tissue evidence="2">Leaf</tissue>
    </source>
</reference>
<proteinExistence type="predicted"/>